<feature type="domain" description="DUF4213" evidence="2">
    <location>
        <begin position="11"/>
        <end position="95"/>
    </location>
</feature>
<dbReference type="Gene3D" id="3.40.50.11590">
    <property type="match status" value="1"/>
</dbReference>
<dbReference type="STRING" id="545694.TREPR_1132"/>
<dbReference type="Gene3D" id="3.30.390.100">
    <property type="match status" value="1"/>
</dbReference>
<feature type="domain" description="Putative heavy-metal chelation" evidence="1">
    <location>
        <begin position="120"/>
        <end position="235"/>
    </location>
</feature>
<dbReference type="InterPro" id="IPR007161">
    <property type="entry name" value="DUF364"/>
</dbReference>
<evidence type="ECO:0000313" key="4">
    <source>
        <dbReference type="Proteomes" id="UP000009223"/>
    </source>
</evidence>
<dbReference type="Pfam" id="PF04016">
    <property type="entry name" value="DUF364"/>
    <property type="match status" value="1"/>
</dbReference>
<dbReference type="SUPFAM" id="SSF159713">
    <property type="entry name" value="Dhaf3308-like"/>
    <property type="match status" value="1"/>
</dbReference>
<dbReference type="Pfam" id="PF13938">
    <property type="entry name" value="DUF4213"/>
    <property type="match status" value="1"/>
</dbReference>
<dbReference type="KEGG" id="tpi:TREPR_1132"/>
<gene>
    <name evidence="3" type="ordered locus">TREPR_1132</name>
</gene>
<dbReference type="InterPro" id="IPR025251">
    <property type="entry name" value="DUF4213"/>
</dbReference>
<sequence>MAENTNPWALYDCLIAAIPPEHKADEAISGEHWSYVRSGDRVGLAMNLGHLSNNETRPRTLPDSCRGMALRDLATAAKSWNIAEASLGVAAINAYWNSPEHKKVRSALAEEDMSAFEAWKGRVAGKKVAVVGHFMHLERILGPVCELSILEKRPGPGDYPDSACEFIIPFQDFVFATGVTLVNKTLPRLLELSRRQGMILTGPTTPLSPLLFDFGVRDLQGLVLTDPDLCRDVITGKREGTIFDAGKRVGIARG</sequence>
<dbReference type="RefSeq" id="WP_015708940.1">
    <property type="nucleotide sequence ID" value="NC_015578.1"/>
</dbReference>
<accession>F5YH73</accession>
<dbReference type="HOGENOM" id="CLU_076326_0_0_12"/>
<evidence type="ECO:0000259" key="2">
    <source>
        <dbReference type="Pfam" id="PF13938"/>
    </source>
</evidence>
<proteinExistence type="predicted"/>
<keyword evidence="4" id="KW-1185">Reference proteome</keyword>
<reference evidence="3 4" key="2">
    <citation type="journal article" date="2011" name="ISME J.">
        <title>RNA-seq reveals cooperative metabolic interactions between two termite-gut spirochete species in co-culture.</title>
        <authorList>
            <person name="Rosenthal A.Z."/>
            <person name="Matson E.G."/>
            <person name="Eldar A."/>
            <person name="Leadbetter J.R."/>
        </authorList>
    </citation>
    <scope>NUCLEOTIDE SEQUENCE [LARGE SCALE GENOMIC DNA]</scope>
    <source>
        <strain evidence="4">ATCC BAA-887 / DSM 12427 / ZAS-2</strain>
    </source>
</reference>
<evidence type="ECO:0008006" key="5">
    <source>
        <dbReference type="Google" id="ProtNLM"/>
    </source>
</evidence>
<dbReference type="AlphaFoldDB" id="F5YH73"/>
<protein>
    <recommendedName>
        <fullName evidence="5">DUF364 domain-containing protein</fullName>
    </recommendedName>
</protein>
<evidence type="ECO:0000313" key="3">
    <source>
        <dbReference type="EMBL" id="AEF85808.1"/>
    </source>
</evidence>
<dbReference type="OrthoDB" id="9806942at2"/>
<dbReference type="EMBL" id="CP001843">
    <property type="protein sequence ID" value="AEF85808.1"/>
    <property type="molecule type" value="Genomic_DNA"/>
</dbReference>
<name>F5YH73_TREPZ</name>
<evidence type="ECO:0000259" key="1">
    <source>
        <dbReference type="Pfam" id="PF04016"/>
    </source>
</evidence>
<dbReference type="Proteomes" id="UP000009223">
    <property type="component" value="Chromosome"/>
</dbReference>
<dbReference type="eggNOG" id="COG2014">
    <property type="taxonomic scope" value="Bacteria"/>
</dbReference>
<organism evidence="3 4">
    <name type="scientific">Treponema primitia (strain ATCC BAA-887 / DSM 12427 / ZAS-2)</name>
    <dbReference type="NCBI Taxonomy" id="545694"/>
    <lineage>
        <taxon>Bacteria</taxon>
        <taxon>Pseudomonadati</taxon>
        <taxon>Spirochaetota</taxon>
        <taxon>Spirochaetia</taxon>
        <taxon>Spirochaetales</taxon>
        <taxon>Treponemataceae</taxon>
        <taxon>Treponema</taxon>
    </lineage>
</organism>
<reference evidence="4" key="1">
    <citation type="submission" date="2009-12" db="EMBL/GenBank/DDBJ databases">
        <title>Complete sequence of Treponema primitia strain ZAS-2.</title>
        <authorList>
            <person name="Tetu S.G."/>
            <person name="Matson E."/>
            <person name="Ren Q."/>
            <person name="Seshadri R."/>
            <person name="Elbourne L."/>
            <person name="Hassan K.A."/>
            <person name="Durkin A."/>
            <person name="Radune D."/>
            <person name="Mohamoud Y."/>
            <person name="Shay R."/>
            <person name="Jin S."/>
            <person name="Zhang X."/>
            <person name="Lucey K."/>
            <person name="Ballor N.R."/>
            <person name="Ottesen E."/>
            <person name="Rosenthal R."/>
            <person name="Allen A."/>
            <person name="Leadbetter J.R."/>
            <person name="Paulsen I.T."/>
        </authorList>
    </citation>
    <scope>NUCLEOTIDE SEQUENCE [LARGE SCALE GENOMIC DNA]</scope>
    <source>
        <strain evidence="4">ATCC BAA-887 / DSM 12427 / ZAS-2</strain>
    </source>
</reference>